<reference evidence="1" key="2">
    <citation type="submission" date="2021-04" db="EMBL/GenBank/DDBJ databases">
        <title>Isolation and characterization of a novel species of the genus Sulfurimonas.</title>
        <authorList>
            <person name="Fukui M."/>
        </authorList>
    </citation>
    <scope>NUCLEOTIDE SEQUENCE</scope>
    <source>
        <strain evidence="1">H1576</strain>
    </source>
</reference>
<proteinExistence type="predicted"/>
<protein>
    <submittedName>
        <fullName evidence="1">Uncharacterized protein</fullName>
    </submittedName>
</protein>
<sequence length="59" mass="6719">MNENKKVYAKDSINDLIFQIYKWSKKGLASVEVSITDLVLMANHIEDLELEVYGSGIDE</sequence>
<dbReference type="EMBL" id="CP046072">
    <property type="protein sequence ID" value="QSZ41220.1"/>
    <property type="molecule type" value="Genomic_DNA"/>
</dbReference>
<dbReference type="KEGG" id="saqt:GJV85_03525"/>
<reference evidence="1" key="1">
    <citation type="submission" date="2019-11" db="EMBL/GenBank/DDBJ databases">
        <authorList>
            <person name="Kojima H."/>
        </authorList>
    </citation>
    <scope>NUCLEOTIDE SEQUENCE</scope>
    <source>
        <strain evidence="1">H1576</strain>
    </source>
</reference>
<gene>
    <name evidence="1" type="ORF">GJV85_03525</name>
</gene>
<dbReference type="RefSeq" id="WP_207562499.1">
    <property type="nucleotide sequence ID" value="NZ_CP046072.1"/>
</dbReference>
<name>A0A975AZ98_9BACT</name>
<dbReference type="Proteomes" id="UP000671852">
    <property type="component" value="Chromosome"/>
</dbReference>
<evidence type="ECO:0000313" key="2">
    <source>
        <dbReference type="Proteomes" id="UP000671852"/>
    </source>
</evidence>
<evidence type="ECO:0000313" key="1">
    <source>
        <dbReference type="EMBL" id="QSZ41220.1"/>
    </source>
</evidence>
<organism evidence="1 2">
    <name type="scientific">Sulfurimonas aquatica</name>
    <dbReference type="NCBI Taxonomy" id="2672570"/>
    <lineage>
        <taxon>Bacteria</taxon>
        <taxon>Pseudomonadati</taxon>
        <taxon>Campylobacterota</taxon>
        <taxon>Epsilonproteobacteria</taxon>
        <taxon>Campylobacterales</taxon>
        <taxon>Sulfurimonadaceae</taxon>
        <taxon>Sulfurimonas</taxon>
    </lineage>
</organism>
<accession>A0A975AZ98</accession>
<dbReference type="AlphaFoldDB" id="A0A975AZ98"/>
<keyword evidence="2" id="KW-1185">Reference proteome</keyword>